<comment type="catalytic activity">
    <reaction evidence="8">
        <text>DNA(n) + a 2'-deoxyribonucleoside 5'-triphosphate = DNA(n+1) + diphosphate</text>
        <dbReference type="Rhea" id="RHEA:22508"/>
        <dbReference type="Rhea" id="RHEA-COMP:17339"/>
        <dbReference type="Rhea" id="RHEA-COMP:17340"/>
        <dbReference type="ChEBI" id="CHEBI:33019"/>
        <dbReference type="ChEBI" id="CHEBI:61560"/>
        <dbReference type="ChEBI" id="CHEBI:173112"/>
        <dbReference type="EC" id="2.7.7.7"/>
    </reaction>
</comment>
<feature type="domain" description="DNA polymerase III delta N-terminal" evidence="10">
    <location>
        <begin position="20"/>
        <end position="135"/>
    </location>
</feature>
<evidence type="ECO:0000259" key="10">
    <source>
        <dbReference type="Pfam" id="PF06144"/>
    </source>
</evidence>
<dbReference type="PANTHER" id="PTHR34388:SF1">
    <property type="entry name" value="DNA POLYMERASE III SUBUNIT DELTA"/>
    <property type="match status" value="1"/>
</dbReference>
<dbReference type="GO" id="GO:0003887">
    <property type="term" value="F:DNA-directed DNA polymerase activity"/>
    <property type="evidence" value="ECO:0007669"/>
    <property type="project" value="UniProtKB-UniRule"/>
</dbReference>
<dbReference type="InterPro" id="IPR005790">
    <property type="entry name" value="DNA_polIII_delta"/>
</dbReference>
<comment type="caution">
    <text evidence="12">The sequence shown here is derived from an EMBL/GenBank/DDBJ whole genome shotgun (WGS) entry which is preliminary data.</text>
</comment>
<dbReference type="SUPFAM" id="SSF52540">
    <property type="entry name" value="P-loop containing nucleoside triphosphate hydrolases"/>
    <property type="match status" value="1"/>
</dbReference>
<dbReference type="PANTHER" id="PTHR34388">
    <property type="entry name" value="DNA POLYMERASE III SUBUNIT DELTA"/>
    <property type="match status" value="1"/>
</dbReference>
<dbReference type="NCBIfam" id="TIGR01128">
    <property type="entry name" value="holA"/>
    <property type="match status" value="1"/>
</dbReference>
<dbReference type="Gene3D" id="3.40.50.300">
    <property type="entry name" value="P-loop containing nucleotide triphosphate hydrolases"/>
    <property type="match status" value="1"/>
</dbReference>
<dbReference type="CDD" id="cd18138">
    <property type="entry name" value="HLD_clamp_pol_III_delta"/>
    <property type="match status" value="1"/>
</dbReference>
<keyword evidence="5" id="KW-0235">DNA replication</keyword>
<keyword evidence="6" id="KW-0239">DNA-directed DNA polymerase</keyword>
<keyword evidence="4 12" id="KW-0548">Nucleotidyltransferase</keyword>
<evidence type="ECO:0000313" key="13">
    <source>
        <dbReference type="Proteomes" id="UP000886687"/>
    </source>
</evidence>
<accession>A0A9E4N2B7</accession>
<evidence type="ECO:0000256" key="4">
    <source>
        <dbReference type="ARBA" id="ARBA00022695"/>
    </source>
</evidence>
<dbReference type="Pfam" id="PF21694">
    <property type="entry name" value="DNA_pol3_delta_C"/>
    <property type="match status" value="1"/>
</dbReference>
<dbReference type="AlphaFoldDB" id="A0A9E4N2B7"/>
<evidence type="ECO:0000256" key="8">
    <source>
        <dbReference type="ARBA" id="ARBA00049244"/>
    </source>
</evidence>
<evidence type="ECO:0000313" key="12">
    <source>
        <dbReference type="EMBL" id="MCG7940459.1"/>
    </source>
</evidence>
<dbReference type="Gene3D" id="1.10.8.60">
    <property type="match status" value="1"/>
</dbReference>
<dbReference type="InterPro" id="IPR027417">
    <property type="entry name" value="P-loop_NTPase"/>
</dbReference>
<evidence type="ECO:0000256" key="3">
    <source>
        <dbReference type="ARBA" id="ARBA00022679"/>
    </source>
</evidence>
<dbReference type="GO" id="GO:0003677">
    <property type="term" value="F:DNA binding"/>
    <property type="evidence" value="ECO:0007669"/>
    <property type="project" value="InterPro"/>
</dbReference>
<gene>
    <name evidence="12" type="primary">holA</name>
    <name evidence="12" type="ORF">JAZ04_16620</name>
</gene>
<dbReference type="Pfam" id="PF06144">
    <property type="entry name" value="DNA_pol3_delta"/>
    <property type="match status" value="1"/>
</dbReference>
<protein>
    <recommendedName>
        <fullName evidence="2 9">DNA polymerase III subunit delta</fullName>
        <ecNumber evidence="1 9">2.7.7.7</ecNumber>
    </recommendedName>
</protein>
<sequence length="337" mass="37490">MRLRNDQLSAQLKRDLAPLYLLSGDEPLQMMEAADQIRQAARQQGFSEREVLDPVGGFDWSALNQAAESLSLFGDRRLLELRLNSAKLGNEGGKALIEYCQRPAEDTLLLITLPKLEKSQMKSKWLQAVDQLGVVIQVWPVEGNRLMPWIEQRLRQAGLIPEAGVVQMLMDRVEGNLLAANQEIEKLLLLQGEGVVTQDQLMQAVADSARFDVFSLLDTLMNGQTAKGLRMLSSLKAEGVAAPVVLWALSREIRTLAEMANELEQGRNSNQVMAAYRVWDKRKPVVSKALSRGSANAWRKLLIQCSDVDRMIKGLNSEDPWLALKNVAQGVSGMTCL</sequence>
<dbReference type="InterPro" id="IPR048466">
    <property type="entry name" value="DNA_pol3_delta-like_C"/>
</dbReference>
<dbReference type="InterPro" id="IPR010372">
    <property type="entry name" value="DNA_pol3_delta_N"/>
</dbReference>
<dbReference type="SUPFAM" id="SSF48019">
    <property type="entry name" value="post-AAA+ oligomerization domain-like"/>
    <property type="match status" value="1"/>
</dbReference>
<dbReference type="Proteomes" id="UP000886687">
    <property type="component" value="Unassembled WGS sequence"/>
</dbReference>
<evidence type="ECO:0000259" key="11">
    <source>
        <dbReference type="Pfam" id="PF21694"/>
    </source>
</evidence>
<organism evidence="12 13">
    <name type="scientific">Candidatus Thiodiazotropha lotti</name>
    <dbReference type="NCBI Taxonomy" id="2792787"/>
    <lineage>
        <taxon>Bacteria</taxon>
        <taxon>Pseudomonadati</taxon>
        <taxon>Pseudomonadota</taxon>
        <taxon>Gammaproteobacteria</taxon>
        <taxon>Chromatiales</taxon>
        <taxon>Sedimenticolaceae</taxon>
        <taxon>Candidatus Thiodiazotropha</taxon>
    </lineage>
</organism>
<reference evidence="12" key="1">
    <citation type="journal article" date="2021" name="Proc. Natl. Acad. Sci. U.S.A.">
        <title>Global biogeography of chemosynthetic symbionts reveals both localized and globally distributed symbiont groups. .</title>
        <authorList>
            <person name="Osvatic J.T."/>
            <person name="Wilkins L.G.E."/>
            <person name="Leibrecht L."/>
            <person name="Leray M."/>
            <person name="Zauner S."/>
            <person name="Polzin J."/>
            <person name="Camacho Y."/>
            <person name="Gros O."/>
            <person name="van Gils J.A."/>
            <person name="Eisen J.A."/>
            <person name="Petersen J.M."/>
            <person name="Yuen B."/>
        </authorList>
    </citation>
    <scope>NUCLEOTIDE SEQUENCE</scope>
    <source>
        <strain evidence="12">MAGL173</strain>
    </source>
</reference>
<dbReference type="EMBL" id="JAEPDI010000013">
    <property type="protein sequence ID" value="MCG7940459.1"/>
    <property type="molecule type" value="Genomic_DNA"/>
</dbReference>
<dbReference type="InterPro" id="IPR008921">
    <property type="entry name" value="DNA_pol3_clamp-load_cplx_C"/>
</dbReference>
<dbReference type="EC" id="2.7.7.7" evidence="1 9"/>
<dbReference type="GO" id="GO:0006261">
    <property type="term" value="P:DNA-templated DNA replication"/>
    <property type="evidence" value="ECO:0007669"/>
    <property type="project" value="TreeGrafter"/>
</dbReference>
<feature type="domain" description="DNA polymerase III delta subunit-like C-terminal" evidence="11">
    <location>
        <begin position="212"/>
        <end position="314"/>
    </location>
</feature>
<evidence type="ECO:0000256" key="9">
    <source>
        <dbReference type="NCBIfam" id="TIGR01128"/>
    </source>
</evidence>
<evidence type="ECO:0000256" key="7">
    <source>
        <dbReference type="ARBA" id="ARBA00034754"/>
    </source>
</evidence>
<evidence type="ECO:0000256" key="2">
    <source>
        <dbReference type="ARBA" id="ARBA00017703"/>
    </source>
</evidence>
<proteinExistence type="inferred from homology"/>
<evidence type="ECO:0000256" key="5">
    <source>
        <dbReference type="ARBA" id="ARBA00022705"/>
    </source>
</evidence>
<dbReference type="Gene3D" id="1.20.272.10">
    <property type="match status" value="1"/>
</dbReference>
<keyword evidence="3 12" id="KW-0808">Transferase</keyword>
<evidence type="ECO:0000256" key="1">
    <source>
        <dbReference type="ARBA" id="ARBA00012417"/>
    </source>
</evidence>
<evidence type="ECO:0000256" key="6">
    <source>
        <dbReference type="ARBA" id="ARBA00022932"/>
    </source>
</evidence>
<dbReference type="GO" id="GO:0009360">
    <property type="term" value="C:DNA polymerase III complex"/>
    <property type="evidence" value="ECO:0007669"/>
    <property type="project" value="UniProtKB-UniRule"/>
</dbReference>
<comment type="similarity">
    <text evidence="7">Belongs to the DNA polymerase HolA subunit family.</text>
</comment>
<name>A0A9E4N2B7_9GAMM</name>